<dbReference type="EMBL" id="JAJHZP010000015">
    <property type="protein sequence ID" value="MDC4183558.1"/>
    <property type="molecule type" value="Genomic_DNA"/>
</dbReference>
<dbReference type="RefSeq" id="WP_272404045.1">
    <property type="nucleotide sequence ID" value="NZ_JAJHZP010000015.1"/>
</dbReference>
<evidence type="ECO:0000313" key="2">
    <source>
        <dbReference type="Proteomes" id="UP001216384"/>
    </source>
</evidence>
<reference evidence="1" key="1">
    <citation type="submission" date="2021-11" db="EMBL/GenBank/DDBJ databases">
        <title>Description of Mycoplasma bradburyaesp. nov.from sea birds: a tribute to a great mycoplasmologist.</title>
        <authorList>
            <person name="Ramirez A.S."/>
            <person name="Poveda C."/>
            <person name="Suarez-Perez A."/>
            <person name="Rosales R.S."/>
            <person name="Dijkman R."/>
            <person name="Feberwee A."/>
            <person name="Spergser J."/>
            <person name="Szostak M.P."/>
            <person name="Ressel L."/>
            <person name="Calabuig P."/>
            <person name="Catania S."/>
            <person name="Gobbo F."/>
            <person name="Timofte D."/>
            <person name="Poveda J.B."/>
        </authorList>
    </citation>
    <scope>NUCLEOTIDE SEQUENCE</scope>
    <source>
        <strain evidence="1">T264</strain>
    </source>
</reference>
<sequence length="360" mass="41785">MLITNHIIFDSNNKPIIINKEDTWWKLIPLKDKNSKILFDDNGNPIYFRASLNFQNTWSDKNNIHLNFEVIIENDSILPPNFVQSNVSIAGTIYPTLIDLVNEEDNFKTKKAIIKVVVPIEKITTEKFEEGIELPVVIDFYLQKDILDGIKDSLESNALRLLIENLKNSRITTKIKFNNYLFFKKRRGEKEVDSSYENSEKRKLSWYQPNYTHLSDLDQIKELITLNINSVVTVFNYKISFRYSSSVNGSPKSFNISERSQITYPPNIDIKFGLESNYIYDTNTNEILDRGINNHYFFLPNGGEGLYSVQISLLINKVKYDLEAANTFSYFSWLDNQSKLDFIDIFPKVIKSIGSYAIVE</sequence>
<dbReference type="InterPro" id="IPR035233">
    <property type="entry name" value="DUF5443"/>
</dbReference>
<evidence type="ECO:0000313" key="1">
    <source>
        <dbReference type="EMBL" id="MDC4183558.1"/>
    </source>
</evidence>
<accession>A0AAW6HS40</accession>
<gene>
    <name evidence="1" type="ORF">LNO71_02755</name>
</gene>
<dbReference type="Proteomes" id="UP001216384">
    <property type="component" value="Unassembled WGS sequence"/>
</dbReference>
<comment type="caution">
    <text evidence="1">The sequence shown here is derived from an EMBL/GenBank/DDBJ whole genome shotgun (WGS) entry which is preliminary data.</text>
</comment>
<proteinExistence type="predicted"/>
<dbReference type="Pfam" id="PF17518">
    <property type="entry name" value="DUF5443"/>
    <property type="match status" value="1"/>
</dbReference>
<organism evidence="1 2">
    <name type="scientific">Mycoplasma bradburyae</name>
    <dbReference type="NCBI Taxonomy" id="2963128"/>
    <lineage>
        <taxon>Bacteria</taxon>
        <taxon>Bacillati</taxon>
        <taxon>Mycoplasmatota</taxon>
        <taxon>Mollicutes</taxon>
        <taxon>Mycoplasmataceae</taxon>
        <taxon>Mycoplasma</taxon>
    </lineage>
</organism>
<name>A0AAW6HS40_9MOLU</name>
<protein>
    <submittedName>
        <fullName evidence="1">DUF5443 family protein</fullName>
    </submittedName>
</protein>
<dbReference type="AlphaFoldDB" id="A0AAW6HS40"/>